<evidence type="ECO:0000256" key="3">
    <source>
        <dbReference type="ARBA" id="ARBA00023186"/>
    </source>
</evidence>
<evidence type="ECO:0000313" key="6">
    <source>
        <dbReference type="EMBL" id="KRK84501.1"/>
    </source>
</evidence>
<keyword evidence="1" id="KW-0547">Nucleotide-binding</keyword>
<reference evidence="6 7" key="1">
    <citation type="journal article" date="2015" name="Genome Announc.">
        <title>Expanding the biotechnology potential of lactobacilli through comparative genomics of 213 strains and associated genera.</title>
        <authorList>
            <person name="Sun Z."/>
            <person name="Harris H.M."/>
            <person name="McCann A."/>
            <person name="Guo C."/>
            <person name="Argimon S."/>
            <person name="Zhang W."/>
            <person name="Yang X."/>
            <person name="Jeffery I.B."/>
            <person name="Cooney J.C."/>
            <person name="Kagawa T.F."/>
            <person name="Liu W."/>
            <person name="Song Y."/>
            <person name="Salvetti E."/>
            <person name="Wrobel A."/>
            <person name="Rasinkangas P."/>
            <person name="Parkhill J."/>
            <person name="Rea M.C."/>
            <person name="O'Sullivan O."/>
            <person name="Ritari J."/>
            <person name="Douillard F.P."/>
            <person name="Paul Ross R."/>
            <person name="Yang R."/>
            <person name="Briner A.E."/>
            <person name="Felis G.E."/>
            <person name="de Vos W.M."/>
            <person name="Barrangou R."/>
            <person name="Klaenhammer T.R."/>
            <person name="Caufield P.W."/>
            <person name="Cui Y."/>
            <person name="Zhang H."/>
            <person name="O'Toole P.W."/>
        </authorList>
    </citation>
    <scope>NUCLEOTIDE SEQUENCE [LARGE SCALE GENOMIC DNA]</scope>
    <source>
        <strain evidence="6 7">DSM 20019</strain>
    </source>
</reference>
<dbReference type="CDD" id="cd19499">
    <property type="entry name" value="RecA-like_ClpB_Hsp104-like"/>
    <property type="match status" value="1"/>
</dbReference>
<evidence type="ECO:0000256" key="2">
    <source>
        <dbReference type="ARBA" id="ARBA00022840"/>
    </source>
</evidence>
<dbReference type="FunFam" id="3.40.50.300:FF:000025">
    <property type="entry name" value="ATP-dependent Clp protease subunit"/>
    <property type="match status" value="1"/>
</dbReference>
<dbReference type="PANTHER" id="PTHR11638:SF18">
    <property type="entry name" value="HEAT SHOCK PROTEIN 104"/>
    <property type="match status" value="1"/>
</dbReference>
<dbReference type="Pfam" id="PF02151">
    <property type="entry name" value="UVR"/>
    <property type="match status" value="1"/>
</dbReference>
<protein>
    <submittedName>
        <fullName evidence="6">Negative regulator of genetic competence ClpC MecB</fullName>
    </submittedName>
</protein>
<comment type="caution">
    <text evidence="6">The sequence shown here is derived from an EMBL/GenBank/DDBJ whole genome shotgun (WGS) entry which is preliminary data.</text>
</comment>
<dbReference type="Pfam" id="PF07724">
    <property type="entry name" value="AAA_2"/>
    <property type="match status" value="1"/>
</dbReference>
<keyword evidence="2" id="KW-0067">ATP-binding</keyword>
<dbReference type="Gene3D" id="4.10.860.10">
    <property type="entry name" value="UVR domain"/>
    <property type="match status" value="1"/>
</dbReference>
<evidence type="ECO:0000313" key="7">
    <source>
        <dbReference type="Proteomes" id="UP000050828"/>
    </source>
</evidence>
<dbReference type="SUPFAM" id="SSF52540">
    <property type="entry name" value="P-loop containing nucleoside triphosphate hydrolases"/>
    <property type="match status" value="1"/>
</dbReference>
<dbReference type="PRINTS" id="PR00300">
    <property type="entry name" value="CLPPROTEASEA"/>
</dbReference>
<dbReference type="Proteomes" id="UP000050828">
    <property type="component" value="Unassembled WGS sequence"/>
</dbReference>
<dbReference type="InterPro" id="IPR003959">
    <property type="entry name" value="ATPase_AAA_core"/>
</dbReference>
<dbReference type="InterPro" id="IPR001270">
    <property type="entry name" value="ClpA/B"/>
</dbReference>
<keyword evidence="3" id="KW-0143">Chaperone</keyword>
<accession>A0AAJ0LD04</accession>
<dbReference type="Pfam" id="PF10431">
    <property type="entry name" value="ClpB_D2-small"/>
    <property type="match status" value="1"/>
</dbReference>
<dbReference type="GO" id="GO:0005524">
    <property type="term" value="F:ATP binding"/>
    <property type="evidence" value="ECO:0007669"/>
    <property type="project" value="UniProtKB-KW"/>
</dbReference>
<organism evidence="6 7">
    <name type="scientific">Latilactobacillus curvatus JCM 1096 = DSM 20019</name>
    <dbReference type="NCBI Taxonomy" id="1293592"/>
    <lineage>
        <taxon>Bacteria</taxon>
        <taxon>Bacillati</taxon>
        <taxon>Bacillota</taxon>
        <taxon>Bacilli</taxon>
        <taxon>Lactobacillales</taxon>
        <taxon>Lactobacillaceae</taxon>
        <taxon>Latilactobacillus</taxon>
    </lineage>
</organism>
<dbReference type="PROSITE" id="PS50151">
    <property type="entry name" value="UVR"/>
    <property type="match status" value="1"/>
</dbReference>
<dbReference type="PANTHER" id="PTHR11638">
    <property type="entry name" value="ATP-DEPENDENT CLP PROTEASE"/>
    <property type="match status" value="1"/>
</dbReference>
<dbReference type="Gene3D" id="1.10.8.60">
    <property type="match status" value="1"/>
</dbReference>
<dbReference type="InterPro" id="IPR027417">
    <property type="entry name" value="P-loop_NTPase"/>
</dbReference>
<dbReference type="SMART" id="SM01086">
    <property type="entry name" value="ClpB_D2-small"/>
    <property type="match status" value="1"/>
</dbReference>
<dbReference type="GO" id="GO:0005737">
    <property type="term" value="C:cytoplasm"/>
    <property type="evidence" value="ECO:0007669"/>
    <property type="project" value="TreeGrafter"/>
</dbReference>
<dbReference type="GO" id="GO:0034605">
    <property type="term" value="P:cellular response to heat"/>
    <property type="evidence" value="ECO:0007669"/>
    <property type="project" value="TreeGrafter"/>
</dbReference>
<sequence>MDEATAKVRLDAVNQKTPLDKLEQKLQTLNDDKEAAVRAQDFEKAATIHEQEVTTKAKIAKLQAAEQENGVRSDIQVTAEDIAQVVAQWTGVPVTQLQRKESERLMQLEKVLHKRVVGQEEAISAVSRAIRRARSGLKDPKRPIGSFMFLGPTGVGKTELAKALAEAMFGSEDNLIRVDMSEYMERYSTSRLVGAAPGYVGYEEGGQLTEKVRNKPYSVILFDEVEKAHPDIFNILLQVLDDGYLTDSKGRKVDFRNTIMIMTSNLGATALRDDKSVGFGVKDVTADYKAMQGRIMEELKKAFRPEFLNRIDETVVFHSLTQPELREIVKIMAKNVLGRLAEQGIQIKMTAAAMDVVAKAGFDPEYGARPIRRALQTQVEDQLSEALLAGEITMGVPVTIGATKGKITITSKTDKVTV</sequence>
<evidence type="ECO:0000256" key="4">
    <source>
        <dbReference type="ARBA" id="ARBA00025613"/>
    </source>
</evidence>
<dbReference type="Gene3D" id="3.40.50.300">
    <property type="entry name" value="P-loop containing nucleotide triphosphate hydrolases"/>
    <property type="match status" value="1"/>
</dbReference>
<gene>
    <name evidence="6" type="ORF">FC08_GL000482</name>
</gene>
<evidence type="ECO:0000256" key="1">
    <source>
        <dbReference type="ARBA" id="ARBA00022741"/>
    </source>
</evidence>
<dbReference type="InterPro" id="IPR028299">
    <property type="entry name" value="ClpA/B_CS2"/>
</dbReference>
<feature type="domain" description="UVR" evidence="5">
    <location>
        <begin position="23"/>
        <end position="58"/>
    </location>
</feature>
<dbReference type="InterPro" id="IPR050130">
    <property type="entry name" value="ClpA_ClpB"/>
</dbReference>
<dbReference type="SMART" id="SM00382">
    <property type="entry name" value="AAA"/>
    <property type="match status" value="1"/>
</dbReference>
<dbReference type="InterPro" id="IPR019489">
    <property type="entry name" value="Clp_ATPase_C"/>
</dbReference>
<dbReference type="InterPro" id="IPR001943">
    <property type="entry name" value="UVR_dom"/>
</dbReference>
<dbReference type="EMBL" id="AZDL01000176">
    <property type="protein sequence ID" value="KRK84501.1"/>
    <property type="molecule type" value="Genomic_DNA"/>
</dbReference>
<comment type="function">
    <text evidence="4">Part of a stress-induced multi-chaperone system, it is involved in the recovery of the cell from heat-induced damage, in cooperation with DnaK, DnaJ and GrpE. Acts before DnaK, in the processing of protein aggregates. Protein binding stimulates the ATPase activity; ATP hydrolysis unfolds the denatured protein aggregates, which probably helps expose new hydrophobic binding sites on the surface of ClpB-bound aggregates, contributing to the solubilization and refolding of denatured protein aggregates by DnaK.</text>
</comment>
<name>A0AAJ0LD04_LATCU</name>
<dbReference type="AlphaFoldDB" id="A0AAJ0LD04"/>
<dbReference type="PROSITE" id="PS00871">
    <property type="entry name" value="CLPAB_2"/>
    <property type="match status" value="1"/>
</dbReference>
<dbReference type="InterPro" id="IPR003593">
    <property type="entry name" value="AAA+_ATPase"/>
</dbReference>
<proteinExistence type="predicted"/>
<evidence type="ECO:0000259" key="5">
    <source>
        <dbReference type="PROSITE" id="PS50151"/>
    </source>
</evidence>
<dbReference type="GO" id="GO:0016887">
    <property type="term" value="F:ATP hydrolysis activity"/>
    <property type="evidence" value="ECO:0007669"/>
    <property type="project" value="InterPro"/>
</dbReference>